<dbReference type="AlphaFoldDB" id="A0A2W1BXI1"/>
<dbReference type="OrthoDB" id="6088000at2759"/>
<gene>
    <name evidence="1" type="primary">HaOG202808</name>
    <name evidence="1" type="ORF">B5X24_HaOG202808</name>
</gene>
<organism evidence="1 2">
    <name type="scientific">Helicoverpa armigera</name>
    <name type="common">Cotton bollworm</name>
    <name type="synonym">Heliothis armigera</name>
    <dbReference type="NCBI Taxonomy" id="29058"/>
    <lineage>
        <taxon>Eukaryota</taxon>
        <taxon>Metazoa</taxon>
        <taxon>Ecdysozoa</taxon>
        <taxon>Arthropoda</taxon>
        <taxon>Hexapoda</taxon>
        <taxon>Insecta</taxon>
        <taxon>Pterygota</taxon>
        <taxon>Neoptera</taxon>
        <taxon>Endopterygota</taxon>
        <taxon>Lepidoptera</taxon>
        <taxon>Glossata</taxon>
        <taxon>Ditrysia</taxon>
        <taxon>Noctuoidea</taxon>
        <taxon>Noctuidae</taxon>
        <taxon>Heliothinae</taxon>
        <taxon>Helicoverpa</taxon>
    </lineage>
</organism>
<name>A0A2W1BXI1_HELAM</name>
<proteinExistence type="predicted"/>
<dbReference type="PANTHER" id="PTHR16071">
    <property type="entry name" value="CHROMOSOME 1 OPEN READING FRAME 112"/>
    <property type="match status" value="1"/>
</dbReference>
<sequence length="893" mass="102528">MDNSQSSDFLSESMDMFCNSPKDEGTMDFITYESLVSNTKSAFSTVVKEIKNSSFSVYFSTLLNDCSTCISQGLALITNLLAETGSIILDELKEYINDAVCLLQLLSDLIKQVIESMSMACCSMKSFPTVTGHIIRQVFTHCKDSESIYGSKLNSVEKQLKDLFRTCHELQLTYLMVLEKHFIFDLNEREERDILIEALDINLKIGEIVQSLDVKTMAEQWKAYTMICDKYSNCLTDKRVYIDCTKILCSMVTDNVKIALEENQEEKIVLRSLKVTSFTLKILLRVCNTFKHAVVKDYSHIVELLIYVHLNNEACLHTMRGKPAKFINIFNNNVTNPVSLLLAELVMDEKLLTYIWNYNINEIKKDDKLLGVILLVISVIKVLVPKSADHSINVPKHKFINLIYSMLPNCHIWFNIGLKFKCEKANRQYQTCGLFEHLVTHTLALVTTMTTEEINILEKKMVESVLGTDCLSAMFSANLWTLLARISNRQFLLTQVTSLCKIYQKLENKHIFVDSPQKVHLTYTISRLFKEMHNDDKIKVYQMFSINEDSNLNLWVCLKLNNLPNEVQLDGEMIVMEKVKVQMRAFMSADDAVDVDDLIKITNLASTCSIINREDAMEIFLLHAWSKACPKNIVHIVKGLDKGTVWYYRYIESLVALTYSMEHIFHGSSSNLVKVVHIISQIVQSGCKELKLLLISILCKLANFETYDKNKHRLETELVRAFSELFNDSDSTVKNKLYNTIRKYRSNVLDRIIAKIVNEDKSLKETWSCFIRKGKLKEGELDVKEHLLSTLDFQYTHKCIEHIDDFKDSGSVKMQKSLSNNFDLVDIESLFDTESDAEPACKKAKLNTNEVEQIISRLETDASSLCKIKENIFTNEHLKRIKTVCSKLYSILD</sequence>
<evidence type="ECO:0000313" key="1">
    <source>
        <dbReference type="EMBL" id="PZC77927.1"/>
    </source>
</evidence>
<protein>
    <submittedName>
        <fullName evidence="1">Uncharacterized protein</fullName>
    </submittedName>
</protein>
<accession>A0A2W1BXI1</accession>
<dbReference type="PANTHER" id="PTHR16071:SF2">
    <property type="entry name" value="FIGNL1-INTERACTING REGULATOR OF RECOMBINATION AND MITOSIS"/>
    <property type="match status" value="1"/>
</dbReference>
<dbReference type="Pfam" id="PF14868">
    <property type="entry name" value="DUF4487"/>
    <property type="match status" value="1"/>
</dbReference>
<reference evidence="1 2" key="1">
    <citation type="journal article" date="2017" name="BMC Biol.">
        <title>Genomic innovations, transcriptional plasticity and gene loss underlying the evolution and divergence of two highly polyphagous and invasive Helicoverpa pest species.</title>
        <authorList>
            <person name="Pearce S.L."/>
            <person name="Clarke D.F."/>
            <person name="East P.D."/>
            <person name="Elfekih S."/>
            <person name="Gordon K.H."/>
            <person name="Jermiin L.S."/>
            <person name="McGaughran A."/>
            <person name="Oakeshott J.G."/>
            <person name="Papanikolaou A."/>
            <person name="Perera O.P."/>
            <person name="Rane R.V."/>
            <person name="Richards S."/>
            <person name="Tay W.T."/>
            <person name="Walsh T.K."/>
            <person name="Anderson A."/>
            <person name="Anderson C.J."/>
            <person name="Asgari S."/>
            <person name="Board P.G."/>
            <person name="Bretschneider A."/>
            <person name="Campbell P.M."/>
            <person name="Chertemps T."/>
            <person name="Christeller J.T."/>
            <person name="Coppin C.W."/>
            <person name="Downes S.J."/>
            <person name="Duan G."/>
            <person name="Farnsworth C.A."/>
            <person name="Good R.T."/>
            <person name="Han L.B."/>
            <person name="Han Y.C."/>
            <person name="Hatje K."/>
            <person name="Horne I."/>
            <person name="Huang Y.P."/>
            <person name="Hughes D.S."/>
            <person name="Jacquin-Joly E."/>
            <person name="James W."/>
            <person name="Jhangiani S."/>
            <person name="Kollmar M."/>
            <person name="Kuwar S.S."/>
            <person name="Li S."/>
            <person name="Liu N.Y."/>
            <person name="Maibeche M.T."/>
            <person name="Miller J.R."/>
            <person name="Montagne N."/>
            <person name="Perry T."/>
            <person name="Qu J."/>
            <person name="Song S.V."/>
            <person name="Sutton G.G."/>
            <person name="Vogel H."/>
            <person name="Walenz B.P."/>
            <person name="Xu W."/>
            <person name="Zhang H.J."/>
            <person name="Zou Z."/>
            <person name="Batterham P."/>
            <person name="Edwards O.R."/>
            <person name="Feyereisen R."/>
            <person name="Gibbs R.A."/>
            <person name="Heckel D.G."/>
            <person name="McGrath A."/>
            <person name="Robin C."/>
            <person name="Scherer S.E."/>
            <person name="Worley K.C."/>
            <person name="Wu Y.D."/>
        </authorList>
    </citation>
    <scope>NUCLEOTIDE SEQUENCE [LARGE SCALE GENOMIC DNA]</scope>
    <source>
        <strain evidence="1">Harm_GR_Male_#8</strain>
        <tissue evidence="1">Whole organism</tissue>
    </source>
</reference>
<dbReference type="Proteomes" id="UP000249218">
    <property type="component" value="Unassembled WGS sequence"/>
</dbReference>
<dbReference type="InterPro" id="IPR027902">
    <property type="entry name" value="DUF4487"/>
</dbReference>
<keyword evidence="2" id="KW-1185">Reference proteome</keyword>
<dbReference type="EMBL" id="KZ149917">
    <property type="protein sequence ID" value="PZC77927.1"/>
    <property type="molecule type" value="Genomic_DNA"/>
</dbReference>
<evidence type="ECO:0000313" key="2">
    <source>
        <dbReference type="Proteomes" id="UP000249218"/>
    </source>
</evidence>